<keyword evidence="4 6" id="KW-1133">Transmembrane helix</keyword>
<evidence type="ECO:0000256" key="5">
    <source>
        <dbReference type="ARBA" id="ARBA00023136"/>
    </source>
</evidence>
<dbReference type="AlphaFoldDB" id="A0A098LAY9"/>
<keyword evidence="3 6" id="KW-0812">Transmembrane</keyword>
<comment type="caution">
    <text evidence="7">The sequence shown here is derived from an EMBL/GenBank/DDBJ whole genome shotgun (WGS) entry which is preliminary data.</text>
</comment>
<evidence type="ECO:0000256" key="3">
    <source>
        <dbReference type="ARBA" id="ARBA00022692"/>
    </source>
</evidence>
<feature type="transmembrane region" description="Helical" evidence="6">
    <location>
        <begin position="333"/>
        <end position="352"/>
    </location>
</feature>
<dbReference type="EMBL" id="BBLT01000002">
    <property type="protein sequence ID" value="GAL84090.1"/>
    <property type="molecule type" value="Genomic_DNA"/>
</dbReference>
<dbReference type="GO" id="GO:0015920">
    <property type="term" value="P:lipopolysaccharide transport"/>
    <property type="evidence" value="ECO:0007669"/>
    <property type="project" value="TreeGrafter"/>
</dbReference>
<name>A0A098LAY9_9BACT</name>
<proteinExistence type="predicted"/>
<keyword evidence="2" id="KW-1003">Cell membrane</keyword>
<dbReference type="Proteomes" id="UP000030185">
    <property type="component" value="Unassembled WGS sequence"/>
</dbReference>
<comment type="subcellular location">
    <subcellularLocation>
        <location evidence="1">Cell membrane</location>
        <topology evidence="1">Multi-pass membrane protein</topology>
    </subcellularLocation>
</comment>
<dbReference type="STRING" id="153721.MYP_1318"/>
<accession>A0A098LAY9</accession>
<evidence type="ECO:0000256" key="2">
    <source>
        <dbReference type="ARBA" id="ARBA00022475"/>
    </source>
</evidence>
<dbReference type="GO" id="GO:0043190">
    <property type="term" value="C:ATP-binding cassette (ABC) transporter complex"/>
    <property type="evidence" value="ECO:0007669"/>
    <property type="project" value="TreeGrafter"/>
</dbReference>
<dbReference type="OrthoDB" id="9807977at2"/>
<keyword evidence="8" id="KW-1185">Reference proteome</keyword>
<evidence type="ECO:0000256" key="4">
    <source>
        <dbReference type="ARBA" id="ARBA00022989"/>
    </source>
</evidence>
<reference evidence="7 8" key="1">
    <citation type="submission" date="2014-09" db="EMBL/GenBank/DDBJ databases">
        <title>Sporocytophaga myxococcoides PG-01 genome sequencing.</title>
        <authorList>
            <person name="Liu L."/>
            <person name="Gao P.J."/>
            <person name="Chen G.J."/>
            <person name="Wang L.S."/>
        </authorList>
    </citation>
    <scope>NUCLEOTIDE SEQUENCE [LARGE SCALE GENOMIC DNA]</scope>
    <source>
        <strain evidence="7 8">PG-01</strain>
    </source>
</reference>
<feature type="transmembrane region" description="Helical" evidence="6">
    <location>
        <begin position="12"/>
        <end position="32"/>
    </location>
</feature>
<dbReference type="PANTHER" id="PTHR33529:SF8">
    <property type="entry name" value="PERMEASE, YJGP_YJGQ FAMILY"/>
    <property type="match status" value="1"/>
</dbReference>
<dbReference type="Pfam" id="PF03739">
    <property type="entry name" value="LptF_LptG"/>
    <property type="match status" value="1"/>
</dbReference>
<evidence type="ECO:0000256" key="6">
    <source>
        <dbReference type="SAM" id="Phobius"/>
    </source>
</evidence>
<feature type="transmembrane region" description="Helical" evidence="6">
    <location>
        <begin position="52"/>
        <end position="78"/>
    </location>
</feature>
<dbReference type="eggNOG" id="COG0795">
    <property type="taxonomic scope" value="Bacteria"/>
</dbReference>
<dbReference type="PANTHER" id="PTHR33529">
    <property type="entry name" value="SLR0882 PROTEIN-RELATED"/>
    <property type="match status" value="1"/>
</dbReference>
<evidence type="ECO:0000313" key="8">
    <source>
        <dbReference type="Proteomes" id="UP000030185"/>
    </source>
</evidence>
<protein>
    <submittedName>
        <fullName evidence="7">Permease</fullName>
    </submittedName>
</protein>
<dbReference type="RefSeq" id="WP_045460081.1">
    <property type="nucleotide sequence ID" value="NZ_BBLT01000002.1"/>
</dbReference>
<sequence>MKIIDRYILKKFLSAFFFTVILLVAIICVIDFTEKNDDFINSHAPFNLVVKYYLNFAPYIANMLSPITVFIATVFVTAKMASHTEIIAILNGGISFRRMLLPYLMGASMIAVFIFILIGWLLPKANKERVAFENVYVKDQFYYEGRNVHLKIAPETYVYMESYNNQISTGYQFTLETIDGKDLKSKLKAMRITWMPEKNKWELENYMVRKFVDGKESISFGTRTDTTINLYPKDFESTYLLHETFTIPELKNYIQELRDKGVESVAVYEIEMYERYTYPFAIIILTVIGVVVSARKTREGAGFQIAFGFLLAFIYIIFVIMSRSIANAGTLSPLLAAWLPNLVFASIGLIMYKTLPR</sequence>
<evidence type="ECO:0000313" key="7">
    <source>
        <dbReference type="EMBL" id="GAL84090.1"/>
    </source>
</evidence>
<feature type="transmembrane region" description="Helical" evidence="6">
    <location>
        <begin position="301"/>
        <end position="321"/>
    </location>
</feature>
<dbReference type="InterPro" id="IPR005495">
    <property type="entry name" value="LptG/LptF_permease"/>
</dbReference>
<keyword evidence="5 6" id="KW-0472">Membrane</keyword>
<gene>
    <name evidence="7" type="ORF">MYP_1318</name>
</gene>
<feature type="transmembrane region" description="Helical" evidence="6">
    <location>
        <begin position="276"/>
        <end position="294"/>
    </location>
</feature>
<evidence type="ECO:0000256" key="1">
    <source>
        <dbReference type="ARBA" id="ARBA00004651"/>
    </source>
</evidence>
<feature type="transmembrane region" description="Helical" evidence="6">
    <location>
        <begin position="99"/>
        <end position="122"/>
    </location>
</feature>
<organism evidence="7 8">
    <name type="scientific">Sporocytophaga myxococcoides</name>
    <dbReference type="NCBI Taxonomy" id="153721"/>
    <lineage>
        <taxon>Bacteria</taxon>
        <taxon>Pseudomonadati</taxon>
        <taxon>Bacteroidota</taxon>
        <taxon>Cytophagia</taxon>
        <taxon>Cytophagales</taxon>
        <taxon>Cytophagaceae</taxon>
        <taxon>Sporocytophaga</taxon>
    </lineage>
</organism>